<comment type="caution">
    <text evidence="2">The sequence shown here is derived from an EMBL/GenBank/DDBJ whole genome shotgun (WGS) entry which is preliminary data.</text>
</comment>
<dbReference type="RefSeq" id="WP_210787763.1">
    <property type="nucleotide sequence ID" value="NZ_JAGPXB010000001.1"/>
</dbReference>
<feature type="signal peptide" evidence="1">
    <location>
        <begin position="1"/>
        <end position="27"/>
    </location>
</feature>
<dbReference type="Gene3D" id="3.30.1150.10">
    <property type="match status" value="1"/>
</dbReference>
<dbReference type="SUPFAM" id="SSF74653">
    <property type="entry name" value="TolA/TonB C-terminal domain"/>
    <property type="match status" value="1"/>
</dbReference>
<evidence type="ECO:0000256" key="1">
    <source>
        <dbReference type="SAM" id="SignalP"/>
    </source>
</evidence>
<evidence type="ECO:0000313" key="2">
    <source>
        <dbReference type="EMBL" id="MBQ0907101.1"/>
    </source>
</evidence>
<dbReference type="EMBL" id="JAGPXB010000001">
    <property type="protein sequence ID" value="MBQ0907101.1"/>
    <property type="molecule type" value="Genomic_DNA"/>
</dbReference>
<keyword evidence="3" id="KW-1185">Reference proteome</keyword>
<keyword evidence="1" id="KW-0732">Signal</keyword>
<evidence type="ECO:0000313" key="3">
    <source>
        <dbReference type="Proteomes" id="UP000679008"/>
    </source>
</evidence>
<gene>
    <name evidence="2" type="ORF">KBJ98_00105</name>
</gene>
<proteinExistence type="predicted"/>
<dbReference type="Proteomes" id="UP000679008">
    <property type="component" value="Unassembled WGS sequence"/>
</dbReference>
<dbReference type="SUPFAM" id="SSF82185">
    <property type="entry name" value="Histone H3 K4-specific methyltransferase SET7/9 N-terminal domain"/>
    <property type="match status" value="1"/>
</dbReference>
<accession>A0ABS5CZB2</accession>
<dbReference type="Gene3D" id="3.90.930.1">
    <property type="match status" value="1"/>
</dbReference>
<name>A0ABS5CZB2_9FLAO</name>
<organism evidence="2 3">
    <name type="scientific">Flavobacterium erciyesense</name>
    <dbReference type="NCBI Taxonomy" id="2825842"/>
    <lineage>
        <taxon>Bacteria</taxon>
        <taxon>Pseudomonadati</taxon>
        <taxon>Bacteroidota</taxon>
        <taxon>Flavobacteriia</taxon>
        <taxon>Flavobacteriales</taxon>
        <taxon>Flavobacteriaceae</taxon>
        <taxon>Flavobacterium</taxon>
    </lineage>
</organism>
<protein>
    <submittedName>
        <fullName evidence="2">Energy transducer TonB</fullName>
    </submittedName>
</protein>
<reference evidence="2 3" key="1">
    <citation type="submission" date="2021-04" db="EMBL/GenBank/DDBJ databases">
        <title>Description of novel Flavobacterium sp. F-328.</title>
        <authorList>
            <person name="Saticioglu I.B."/>
        </authorList>
    </citation>
    <scope>NUCLEOTIDE SEQUENCE [LARGE SCALE GENOMIC DNA]</scope>
    <source>
        <strain evidence="2 3">F-328</strain>
    </source>
</reference>
<feature type="chain" id="PRO_5045717807" evidence="1">
    <location>
        <begin position="28"/>
        <end position="330"/>
    </location>
</feature>
<sequence>MMSNKKFKIQFCIITLFFICLVTPSFGQKNDDAFFYIDSLGRVGEEANHKFVRVIKQYYVEKDDYQFLEYYRSGKIYAAGTSKDKDILRPDGSVVRYYENGRKKEITNYIDSHITGKQYRWYENGSIQSEKEFSYDKSTNKTSEKVLQFWSPDKTQLVIDGNGMYEAIDEDIVEGFEIVGTVYEKGEIKNGFKHGKWIGNSTRPKISYLEEYDSGKLINGNSTDEDNHQYSYTEVKEEPAPKTGINDFYRYVGKKYNAPNIRGFSGKIYVTFIVDKDGKLTEAKVVRDAGYGTGAEALRVINEAKNWNPGKIRGIISRFFYSLPITIMAN</sequence>